<protein>
    <submittedName>
        <fullName evidence="2">Sugar epimerase</fullName>
    </submittedName>
</protein>
<accession>A0A2G0CKD0</accession>
<proteinExistence type="predicted"/>
<comment type="caution">
    <text evidence="2">The sequence shown here is derived from an EMBL/GenBank/DDBJ whole genome shotgun (WGS) entry which is preliminary data.</text>
</comment>
<organism evidence="2 3">
    <name type="scientific">Neolewinella marina</name>
    <dbReference type="NCBI Taxonomy" id="438751"/>
    <lineage>
        <taxon>Bacteria</taxon>
        <taxon>Pseudomonadati</taxon>
        <taxon>Bacteroidota</taxon>
        <taxon>Saprospiria</taxon>
        <taxon>Saprospirales</taxon>
        <taxon>Lewinellaceae</taxon>
        <taxon>Neolewinella</taxon>
    </lineage>
</organism>
<reference evidence="2 3" key="1">
    <citation type="submission" date="2017-10" db="EMBL/GenBank/DDBJ databases">
        <title>The draft genome sequence of Lewinella marina KCTC 32374.</title>
        <authorList>
            <person name="Wang K."/>
        </authorList>
    </citation>
    <scope>NUCLEOTIDE SEQUENCE [LARGE SCALE GENOMIC DNA]</scope>
    <source>
        <strain evidence="2 3">MKG-38</strain>
    </source>
</reference>
<dbReference type="Pfam" id="PF13460">
    <property type="entry name" value="NAD_binding_10"/>
    <property type="match status" value="1"/>
</dbReference>
<evidence type="ECO:0000313" key="3">
    <source>
        <dbReference type="Proteomes" id="UP000226437"/>
    </source>
</evidence>
<evidence type="ECO:0000259" key="1">
    <source>
        <dbReference type="Pfam" id="PF13460"/>
    </source>
</evidence>
<dbReference type="InterPro" id="IPR036291">
    <property type="entry name" value="NAD(P)-bd_dom_sf"/>
</dbReference>
<dbReference type="EMBL" id="PDLO01000001">
    <property type="protein sequence ID" value="PHL00434.1"/>
    <property type="molecule type" value="Genomic_DNA"/>
</dbReference>
<gene>
    <name evidence="2" type="ORF">CGL56_05225</name>
</gene>
<dbReference type="OrthoDB" id="9803892at2"/>
<dbReference type="SUPFAM" id="SSF51735">
    <property type="entry name" value="NAD(P)-binding Rossmann-fold domains"/>
    <property type="match status" value="1"/>
</dbReference>
<feature type="domain" description="NAD(P)-binding" evidence="1">
    <location>
        <begin position="8"/>
        <end position="193"/>
    </location>
</feature>
<dbReference type="PANTHER" id="PTHR15020">
    <property type="entry name" value="FLAVIN REDUCTASE-RELATED"/>
    <property type="match status" value="1"/>
</dbReference>
<dbReference type="PANTHER" id="PTHR15020:SF50">
    <property type="entry name" value="UPF0659 PROTEIN YMR090W"/>
    <property type="match status" value="1"/>
</dbReference>
<sequence>MKNVLIIGAHGQVGQLLTDKLNADAGYTPVALIRKEEQRALFEQKRVEARVASLEDGVDALAAQMNGIDAVVFSAGSGGSTGPDKTLTIDLDGAVKAMEAAEQAGIKRFVMLSALHTDDRNRWTDAEGMKPYYVAKYYADRILKGSKLEYTIVRPGALKNEDGTGKINTAEPDKQQDVPRADVAEVIREVLNQDRTIGQIIPFTRGETPIREAVG</sequence>
<dbReference type="CDD" id="cd05243">
    <property type="entry name" value="SDR_a5"/>
    <property type="match status" value="1"/>
</dbReference>
<dbReference type="Gene3D" id="3.40.50.720">
    <property type="entry name" value="NAD(P)-binding Rossmann-like Domain"/>
    <property type="match status" value="1"/>
</dbReference>
<dbReference type="AlphaFoldDB" id="A0A2G0CKD0"/>
<dbReference type="Proteomes" id="UP000226437">
    <property type="component" value="Unassembled WGS sequence"/>
</dbReference>
<name>A0A2G0CKD0_9BACT</name>
<evidence type="ECO:0000313" key="2">
    <source>
        <dbReference type="EMBL" id="PHL00434.1"/>
    </source>
</evidence>
<keyword evidence="3" id="KW-1185">Reference proteome</keyword>
<dbReference type="RefSeq" id="WP_099105413.1">
    <property type="nucleotide sequence ID" value="NZ_JAATJF010000001.1"/>
</dbReference>
<dbReference type="InterPro" id="IPR016040">
    <property type="entry name" value="NAD(P)-bd_dom"/>
</dbReference>